<keyword evidence="5" id="KW-1185">Reference proteome</keyword>
<evidence type="ECO:0000259" key="3">
    <source>
        <dbReference type="PROSITE" id="PS50977"/>
    </source>
</evidence>
<feature type="DNA-binding region" description="H-T-H motif" evidence="2">
    <location>
        <begin position="61"/>
        <end position="80"/>
    </location>
</feature>
<dbReference type="PROSITE" id="PS50977">
    <property type="entry name" value="HTH_TETR_2"/>
    <property type="match status" value="1"/>
</dbReference>
<keyword evidence="1 2" id="KW-0238">DNA-binding</keyword>
<name>A0ABN2IEB3_9ACTN</name>
<gene>
    <name evidence="4" type="ORF">GCM10009765_60900</name>
</gene>
<dbReference type="InterPro" id="IPR009057">
    <property type="entry name" value="Homeodomain-like_sf"/>
</dbReference>
<evidence type="ECO:0000313" key="5">
    <source>
        <dbReference type="Proteomes" id="UP001500618"/>
    </source>
</evidence>
<dbReference type="SUPFAM" id="SSF46689">
    <property type="entry name" value="Homeodomain-like"/>
    <property type="match status" value="1"/>
</dbReference>
<proteinExistence type="predicted"/>
<reference evidence="4 5" key="1">
    <citation type="journal article" date="2019" name="Int. J. Syst. Evol. Microbiol.">
        <title>The Global Catalogue of Microorganisms (GCM) 10K type strain sequencing project: providing services to taxonomists for standard genome sequencing and annotation.</title>
        <authorList>
            <consortium name="The Broad Institute Genomics Platform"/>
            <consortium name="The Broad Institute Genome Sequencing Center for Infectious Disease"/>
            <person name="Wu L."/>
            <person name="Ma J."/>
        </authorList>
    </citation>
    <scope>NUCLEOTIDE SEQUENCE [LARGE SCALE GENOMIC DNA]</scope>
    <source>
        <strain evidence="4 5">JCM 14718</strain>
    </source>
</reference>
<dbReference type="EMBL" id="BAAANY010000027">
    <property type="protein sequence ID" value="GAA1703382.1"/>
    <property type="molecule type" value="Genomic_DNA"/>
</dbReference>
<accession>A0ABN2IEB3</accession>
<feature type="domain" description="HTH tetR-type" evidence="3">
    <location>
        <begin position="37"/>
        <end position="98"/>
    </location>
</feature>
<protein>
    <recommendedName>
        <fullName evidence="3">HTH tetR-type domain-containing protein</fullName>
    </recommendedName>
</protein>
<evidence type="ECO:0000313" key="4">
    <source>
        <dbReference type="EMBL" id="GAA1703382.1"/>
    </source>
</evidence>
<dbReference type="Gene3D" id="1.10.357.10">
    <property type="entry name" value="Tetracycline Repressor, domain 2"/>
    <property type="match status" value="1"/>
</dbReference>
<comment type="caution">
    <text evidence="4">The sequence shown here is derived from an EMBL/GenBank/DDBJ whole genome shotgun (WGS) entry which is preliminary data.</text>
</comment>
<dbReference type="InterPro" id="IPR001647">
    <property type="entry name" value="HTH_TetR"/>
</dbReference>
<evidence type="ECO:0000256" key="1">
    <source>
        <dbReference type="ARBA" id="ARBA00023125"/>
    </source>
</evidence>
<evidence type="ECO:0000256" key="2">
    <source>
        <dbReference type="PROSITE-ProRule" id="PRU00335"/>
    </source>
</evidence>
<organism evidence="4 5">
    <name type="scientific">Fodinicola feengrottensis</name>
    <dbReference type="NCBI Taxonomy" id="435914"/>
    <lineage>
        <taxon>Bacteria</taxon>
        <taxon>Bacillati</taxon>
        <taxon>Actinomycetota</taxon>
        <taxon>Actinomycetes</taxon>
        <taxon>Mycobacteriales</taxon>
        <taxon>Fodinicola</taxon>
    </lineage>
</organism>
<sequence length="211" mass="22927">MRAPIAANRTIVDHNGGVSDRTEPVESRLCNRWGEGEHLHTEILAGASQLLSDLGGEDGVTIRGVARAVVVAPASIYEHFKDRAALIDDIREHLVQQLRTAIAAADASVAPDDAIGRARAQAGAYCEYGYTHAGHYRLIIDTPPTYSTGCTNSSVRGVLDDLTQAFQRCADAGHCLRLSKHNRPPTLMSVRTGWSRSSWQPWAAATTRRTK</sequence>
<dbReference type="Proteomes" id="UP001500618">
    <property type="component" value="Unassembled WGS sequence"/>
</dbReference>
<dbReference type="Pfam" id="PF00440">
    <property type="entry name" value="TetR_N"/>
    <property type="match status" value="1"/>
</dbReference>